<name>A0A167P7F5_CALVF</name>
<accession>A0A167P7F5</accession>
<gene>
    <name evidence="2" type="ORF">CALVIDRAFT_596614</name>
</gene>
<dbReference type="GO" id="GO:0005506">
    <property type="term" value="F:iron ion binding"/>
    <property type="evidence" value="ECO:0007669"/>
    <property type="project" value="InterPro"/>
</dbReference>
<dbReference type="GO" id="GO:0016702">
    <property type="term" value="F:oxidoreductase activity, acting on single donors with incorporation of molecular oxygen, incorporation of two atoms of oxygen"/>
    <property type="evidence" value="ECO:0007669"/>
    <property type="project" value="InterPro"/>
</dbReference>
<dbReference type="InterPro" id="IPR015889">
    <property type="entry name" value="Intradiol_dOase_core"/>
</dbReference>
<reference evidence="2 3" key="1">
    <citation type="journal article" date="2016" name="Mol. Biol. Evol.">
        <title>Comparative Genomics of Early-Diverging Mushroom-Forming Fungi Provides Insights into the Origins of Lignocellulose Decay Capabilities.</title>
        <authorList>
            <person name="Nagy L.G."/>
            <person name="Riley R."/>
            <person name="Tritt A."/>
            <person name="Adam C."/>
            <person name="Daum C."/>
            <person name="Floudas D."/>
            <person name="Sun H."/>
            <person name="Yadav J.S."/>
            <person name="Pangilinan J."/>
            <person name="Larsson K.H."/>
            <person name="Matsuura K."/>
            <person name="Barry K."/>
            <person name="Labutti K."/>
            <person name="Kuo R."/>
            <person name="Ohm R.A."/>
            <person name="Bhattacharya S.S."/>
            <person name="Shirouzu T."/>
            <person name="Yoshinaga Y."/>
            <person name="Martin F.M."/>
            <person name="Grigoriev I.V."/>
            <person name="Hibbett D.S."/>
        </authorList>
    </citation>
    <scope>NUCLEOTIDE SEQUENCE [LARGE SCALE GENOMIC DNA]</scope>
    <source>
        <strain evidence="2 3">TUFC12733</strain>
    </source>
</reference>
<dbReference type="SUPFAM" id="SSF49482">
    <property type="entry name" value="Aromatic compound dioxygenase"/>
    <property type="match status" value="1"/>
</dbReference>
<keyword evidence="2" id="KW-0223">Dioxygenase</keyword>
<keyword evidence="2" id="KW-0560">Oxidoreductase</keyword>
<dbReference type="PANTHER" id="PTHR34315:SF1">
    <property type="entry name" value="INTRADIOL RING-CLEAVAGE DIOXYGENASES DOMAIN-CONTAINING PROTEIN-RELATED"/>
    <property type="match status" value="1"/>
</dbReference>
<dbReference type="STRING" id="1330018.A0A167P7F5"/>
<dbReference type="EMBL" id="KV417275">
    <property type="protein sequence ID" value="KZO98491.1"/>
    <property type="molecule type" value="Genomic_DNA"/>
</dbReference>
<dbReference type="PANTHER" id="PTHR34315">
    <property type="match status" value="1"/>
</dbReference>
<evidence type="ECO:0000313" key="3">
    <source>
        <dbReference type="Proteomes" id="UP000076738"/>
    </source>
</evidence>
<sequence length="307" mass="32064">MSGGSGGMGGGAETTYLATGTVYSTFNSSLGVPIASATATAAPASASTQASDGACALSPSQEEGPYYIPGELVRSDVAENQTGVPFYLEFAVIDVNTCEPLVGAAVDIWSCNATGDYSGFSESAATSTAPISGNSTLSNSTSDEPFSGEILHVGDQNDIGSTILDSETFLRGMQITDDDGSAYFTAIVPGWYSGRAPHIHMRIHVGGNLTANGTYVGGNLTHTGQTFFGEDLYEQIQDLYPYTNDHVVRTTNDEDRPWSQQNGTYATWNLFYVVEGDVQSGLIGVLNLAVDSTATDQMGVVSGNGTM</sequence>
<protein>
    <submittedName>
        <fullName evidence="2">Aromatic compound dioxygenase</fullName>
    </submittedName>
</protein>
<evidence type="ECO:0000313" key="2">
    <source>
        <dbReference type="EMBL" id="KZO98491.1"/>
    </source>
</evidence>
<dbReference type="CDD" id="cd03457">
    <property type="entry name" value="intradiol_dioxygenase_like"/>
    <property type="match status" value="1"/>
</dbReference>
<feature type="region of interest" description="Disordered" evidence="1">
    <location>
        <begin position="124"/>
        <end position="143"/>
    </location>
</feature>
<dbReference type="Proteomes" id="UP000076738">
    <property type="component" value="Unassembled WGS sequence"/>
</dbReference>
<dbReference type="Gene3D" id="2.60.130.10">
    <property type="entry name" value="Aromatic compound dioxygenase"/>
    <property type="match status" value="1"/>
</dbReference>
<keyword evidence="3" id="KW-1185">Reference proteome</keyword>
<dbReference type="AlphaFoldDB" id="A0A167P7F5"/>
<evidence type="ECO:0000256" key="1">
    <source>
        <dbReference type="SAM" id="MobiDB-lite"/>
    </source>
</evidence>
<dbReference type="OrthoDB" id="121380at2759"/>
<organism evidence="2 3">
    <name type="scientific">Calocera viscosa (strain TUFC12733)</name>
    <dbReference type="NCBI Taxonomy" id="1330018"/>
    <lineage>
        <taxon>Eukaryota</taxon>
        <taxon>Fungi</taxon>
        <taxon>Dikarya</taxon>
        <taxon>Basidiomycota</taxon>
        <taxon>Agaricomycotina</taxon>
        <taxon>Dacrymycetes</taxon>
        <taxon>Dacrymycetales</taxon>
        <taxon>Dacrymycetaceae</taxon>
        <taxon>Calocera</taxon>
    </lineage>
</organism>
<proteinExistence type="predicted"/>